<comment type="cofactor">
    <cofactor evidence="1">
        <name>Zn(2+)</name>
        <dbReference type="ChEBI" id="CHEBI:29105"/>
    </cofactor>
</comment>
<evidence type="ECO:0000256" key="9">
    <source>
        <dbReference type="ARBA" id="ARBA00022833"/>
    </source>
</evidence>
<protein>
    <submittedName>
        <fullName evidence="15">Site-2 protease family protein</fullName>
    </submittedName>
</protein>
<evidence type="ECO:0000256" key="4">
    <source>
        <dbReference type="ARBA" id="ARBA00022475"/>
    </source>
</evidence>
<evidence type="ECO:0000313" key="15">
    <source>
        <dbReference type="EMBL" id="PJF47021.1"/>
    </source>
</evidence>
<keyword evidence="12 13" id="KW-0472">Membrane</keyword>
<feature type="transmembrane region" description="Helical" evidence="13">
    <location>
        <begin position="129"/>
        <end position="150"/>
    </location>
</feature>
<evidence type="ECO:0000256" key="2">
    <source>
        <dbReference type="ARBA" id="ARBA00004651"/>
    </source>
</evidence>
<dbReference type="PANTHER" id="PTHR35864">
    <property type="entry name" value="ZINC METALLOPROTEASE MJ0611-RELATED"/>
    <property type="match status" value="1"/>
</dbReference>
<comment type="caution">
    <text evidence="15">The sequence shown here is derived from an EMBL/GenBank/DDBJ whole genome shotgun (WGS) entry which is preliminary data.</text>
</comment>
<keyword evidence="5 15" id="KW-0645">Protease</keyword>
<dbReference type="GO" id="GO:0005886">
    <property type="term" value="C:plasma membrane"/>
    <property type="evidence" value="ECO:0007669"/>
    <property type="project" value="UniProtKB-SubCell"/>
</dbReference>
<organism evidence="15 16">
    <name type="scientific">Candidatus Thermofonsia Clade 3 bacterium</name>
    <dbReference type="NCBI Taxonomy" id="2364212"/>
    <lineage>
        <taxon>Bacteria</taxon>
        <taxon>Bacillati</taxon>
        <taxon>Chloroflexota</taxon>
        <taxon>Candidatus Thermofontia</taxon>
        <taxon>Candidatus Thermofonsia Clade 3</taxon>
    </lineage>
</organism>
<evidence type="ECO:0000256" key="1">
    <source>
        <dbReference type="ARBA" id="ARBA00001947"/>
    </source>
</evidence>
<evidence type="ECO:0000256" key="12">
    <source>
        <dbReference type="ARBA" id="ARBA00023136"/>
    </source>
</evidence>
<dbReference type="AlphaFoldDB" id="A0A2M8QB45"/>
<dbReference type="InterPro" id="IPR052348">
    <property type="entry name" value="Metallopeptidase_M50B"/>
</dbReference>
<sequence>MARGDVALVFSQLIVLALLLGVAFPIHELAHALTARQLGDDTGERLGRITLNPLAHLDPFGSLLFVLTGFGWAKPVPVSPYRLRGDMRTSFAAVALAGPLSNLLLAALFALLFRLTLLFFDHSSWSTNVLLFAFSVAVQLNILLALFNLIPIPPLDGSRLLAALLPNQSQIWMDQLERYGFIILIALSATGVLGQLIVRPATLLSRTLLGL</sequence>
<evidence type="ECO:0000259" key="14">
    <source>
        <dbReference type="Pfam" id="PF02163"/>
    </source>
</evidence>
<feature type="transmembrane region" description="Helical" evidence="13">
    <location>
        <begin position="94"/>
        <end position="117"/>
    </location>
</feature>
<feature type="transmembrane region" description="Helical" evidence="13">
    <location>
        <begin position="56"/>
        <end position="73"/>
    </location>
</feature>
<keyword evidence="7" id="KW-0479">Metal-binding</keyword>
<name>A0A2M8QB45_9CHLR</name>
<evidence type="ECO:0000256" key="11">
    <source>
        <dbReference type="ARBA" id="ARBA00023049"/>
    </source>
</evidence>
<keyword evidence="6 13" id="KW-0812">Transmembrane</keyword>
<reference evidence="15 16" key="1">
    <citation type="submission" date="2017-11" db="EMBL/GenBank/DDBJ databases">
        <title>Evolution of Phototrophy in the Chloroflexi Phylum Driven by Horizontal Gene Transfer.</title>
        <authorList>
            <person name="Ward L.M."/>
            <person name="Hemp J."/>
            <person name="Shih P.M."/>
            <person name="Mcglynn S.E."/>
            <person name="Fischer W."/>
        </authorList>
    </citation>
    <scope>NUCLEOTIDE SEQUENCE [LARGE SCALE GENOMIC DNA]</scope>
    <source>
        <strain evidence="15">JP3_7</strain>
    </source>
</reference>
<dbReference type="Proteomes" id="UP000230790">
    <property type="component" value="Unassembled WGS sequence"/>
</dbReference>
<dbReference type="Pfam" id="PF02163">
    <property type="entry name" value="Peptidase_M50"/>
    <property type="match status" value="1"/>
</dbReference>
<comment type="subcellular location">
    <subcellularLocation>
        <location evidence="2">Cell membrane</location>
        <topology evidence="2">Multi-pass membrane protein</topology>
    </subcellularLocation>
</comment>
<dbReference type="CDD" id="cd06158">
    <property type="entry name" value="S2P-M50_like_1"/>
    <property type="match status" value="1"/>
</dbReference>
<dbReference type="PANTHER" id="PTHR35864:SF1">
    <property type="entry name" value="ZINC METALLOPROTEASE YWHC-RELATED"/>
    <property type="match status" value="1"/>
</dbReference>
<gene>
    <name evidence="15" type="ORF">CUN48_10865</name>
</gene>
<keyword evidence="4" id="KW-1003">Cell membrane</keyword>
<dbReference type="GO" id="GO:0008237">
    <property type="term" value="F:metallopeptidase activity"/>
    <property type="evidence" value="ECO:0007669"/>
    <property type="project" value="UniProtKB-KW"/>
</dbReference>
<evidence type="ECO:0000256" key="6">
    <source>
        <dbReference type="ARBA" id="ARBA00022692"/>
    </source>
</evidence>
<keyword evidence="9" id="KW-0862">Zinc</keyword>
<evidence type="ECO:0000256" key="7">
    <source>
        <dbReference type="ARBA" id="ARBA00022723"/>
    </source>
</evidence>
<evidence type="ECO:0000256" key="8">
    <source>
        <dbReference type="ARBA" id="ARBA00022801"/>
    </source>
</evidence>
<feature type="domain" description="Peptidase M50" evidence="14">
    <location>
        <begin position="130"/>
        <end position="173"/>
    </location>
</feature>
<evidence type="ECO:0000313" key="16">
    <source>
        <dbReference type="Proteomes" id="UP000230790"/>
    </source>
</evidence>
<evidence type="ECO:0000256" key="3">
    <source>
        <dbReference type="ARBA" id="ARBA00007931"/>
    </source>
</evidence>
<evidence type="ECO:0000256" key="10">
    <source>
        <dbReference type="ARBA" id="ARBA00022989"/>
    </source>
</evidence>
<dbReference type="InterPro" id="IPR008915">
    <property type="entry name" value="Peptidase_M50"/>
</dbReference>
<feature type="transmembrane region" description="Helical" evidence="13">
    <location>
        <begin position="179"/>
        <end position="198"/>
    </location>
</feature>
<evidence type="ECO:0000256" key="5">
    <source>
        <dbReference type="ARBA" id="ARBA00022670"/>
    </source>
</evidence>
<evidence type="ECO:0000256" key="13">
    <source>
        <dbReference type="SAM" id="Phobius"/>
    </source>
</evidence>
<dbReference type="GO" id="GO:0046872">
    <property type="term" value="F:metal ion binding"/>
    <property type="evidence" value="ECO:0007669"/>
    <property type="project" value="UniProtKB-KW"/>
</dbReference>
<keyword evidence="10 13" id="KW-1133">Transmembrane helix</keyword>
<proteinExistence type="inferred from homology"/>
<keyword evidence="8" id="KW-0378">Hydrolase</keyword>
<dbReference type="InterPro" id="IPR044537">
    <property type="entry name" value="Rip2-like"/>
</dbReference>
<keyword evidence="11" id="KW-0482">Metalloprotease</keyword>
<comment type="similarity">
    <text evidence="3">Belongs to the peptidase M50B family.</text>
</comment>
<dbReference type="GO" id="GO:0006508">
    <property type="term" value="P:proteolysis"/>
    <property type="evidence" value="ECO:0007669"/>
    <property type="project" value="UniProtKB-KW"/>
</dbReference>
<dbReference type="EMBL" id="PGTN01000074">
    <property type="protein sequence ID" value="PJF47021.1"/>
    <property type="molecule type" value="Genomic_DNA"/>
</dbReference>
<accession>A0A2M8QB45</accession>